<dbReference type="Pfam" id="PF12697">
    <property type="entry name" value="Abhydrolase_6"/>
    <property type="match status" value="1"/>
</dbReference>
<protein>
    <submittedName>
        <fullName evidence="3">Alpha/beta fold hydrolase</fullName>
    </submittedName>
</protein>
<dbReference type="InterPro" id="IPR000073">
    <property type="entry name" value="AB_hydrolase_1"/>
</dbReference>
<comment type="caution">
    <text evidence="3">The sequence shown here is derived from an EMBL/GenBank/DDBJ whole genome shotgun (WGS) entry which is preliminary data.</text>
</comment>
<keyword evidence="3" id="KW-0378">Hydrolase</keyword>
<dbReference type="InterPro" id="IPR053145">
    <property type="entry name" value="AB_hydrolase_Est10"/>
</dbReference>
<accession>A0ABX0NB02</accession>
<feature type="domain" description="AB hydrolase-1" evidence="2">
    <location>
        <begin position="109"/>
        <end position="362"/>
    </location>
</feature>
<dbReference type="Proteomes" id="UP000621455">
    <property type="component" value="Unassembled WGS sequence"/>
</dbReference>
<organism evidence="3 4">
    <name type="scientific">Massilia frigida</name>
    <dbReference type="NCBI Taxonomy" id="2609281"/>
    <lineage>
        <taxon>Bacteria</taxon>
        <taxon>Pseudomonadati</taxon>
        <taxon>Pseudomonadota</taxon>
        <taxon>Betaproteobacteria</taxon>
        <taxon>Burkholderiales</taxon>
        <taxon>Oxalobacteraceae</taxon>
        <taxon>Telluria group</taxon>
        <taxon>Massilia</taxon>
    </lineage>
</organism>
<dbReference type="EMBL" id="WHJG01000031">
    <property type="protein sequence ID" value="NHZ82314.1"/>
    <property type="molecule type" value="Genomic_DNA"/>
</dbReference>
<keyword evidence="4" id="KW-1185">Reference proteome</keyword>
<dbReference type="Gene3D" id="3.40.50.1820">
    <property type="entry name" value="alpha/beta hydrolase"/>
    <property type="match status" value="1"/>
</dbReference>
<keyword evidence="1" id="KW-0472">Membrane</keyword>
<gene>
    <name evidence="3" type="ORF">F2P44_23975</name>
</gene>
<feature type="transmembrane region" description="Helical" evidence="1">
    <location>
        <begin position="40"/>
        <end position="61"/>
    </location>
</feature>
<evidence type="ECO:0000313" key="4">
    <source>
        <dbReference type="Proteomes" id="UP000621455"/>
    </source>
</evidence>
<evidence type="ECO:0000256" key="1">
    <source>
        <dbReference type="SAM" id="Phobius"/>
    </source>
</evidence>
<name>A0ABX0NB02_9BURK</name>
<dbReference type="PANTHER" id="PTHR43265:SF1">
    <property type="entry name" value="ESTERASE ESTD"/>
    <property type="match status" value="1"/>
</dbReference>
<dbReference type="PANTHER" id="PTHR43265">
    <property type="entry name" value="ESTERASE ESTD"/>
    <property type="match status" value="1"/>
</dbReference>
<reference evidence="3 4" key="1">
    <citation type="submission" date="2019-10" db="EMBL/GenBank/DDBJ databases">
        <title>Taxonomy of Antarctic Massilia spp.: description of Massilia rubra sp. nov., Massilia aquatica sp. nov., Massilia mucilaginosa sp. nov., Massilia frigida sp. nov. isolated from streams, lakes and regoliths.</title>
        <authorList>
            <person name="Holochova P."/>
            <person name="Sedlacek I."/>
            <person name="Kralova S."/>
            <person name="Maslanova I."/>
            <person name="Busse H.-J."/>
            <person name="Stankova E."/>
            <person name="Vrbovska V."/>
            <person name="Kovarovic V."/>
            <person name="Bartak M."/>
            <person name="Svec P."/>
            <person name="Pantucek R."/>
        </authorList>
    </citation>
    <scope>NUCLEOTIDE SEQUENCE [LARGE SCALE GENOMIC DNA]</scope>
    <source>
        <strain evidence="3 4">CCM 8695</strain>
    </source>
</reference>
<keyword evidence="1" id="KW-1133">Transmembrane helix</keyword>
<evidence type="ECO:0000313" key="3">
    <source>
        <dbReference type="EMBL" id="NHZ82314.1"/>
    </source>
</evidence>
<proteinExistence type="predicted"/>
<sequence>MIYINKPCARSDDPRILHTSLSGGARQTARLPKPHMLKHAPIRILGTIALLAGVIAVPLYASDKPKHPQAPSASVPYSQTTVTFANPGGPDHLAGTLTVPPGTGPFPAIVIVPGSGQVNRDGELFGHQFYRVLADDLTRRGFAVLRSDKRGVGASNGSFDTATTADFASDIEAGVAFLRSRKDINPQRIGLVGHSEGGIIAPMVAGKDPRIVFVVMMAGNGIRGDQMLLDRTRKRRMAGKSATETERELALQKAVFAAVTADATPAERESRARQLYLDARKNYGRAWSPDELAPLLSPWMRSFLASDPVPVLQRLRCAILALVGEKDQVVMADENIPALTRALAGNPNASVKRLAGLNHFFQSAGSGALSEVAGIEETIAPSALELIGSWASLHSQP</sequence>
<dbReference type="GO" id="GO:0016787">
    <property type="term" value="F:hydrolase activity"/>
    <property type="evidence" value="ECO:0007669"/>
    <property type="project" value="UniProtKB-KW"/>
</dbReference>
<keyword evidence="1" id="KW-0812">Transmembrane</keyword>
<dbReference type="InterPro" id="IPR029058">
    <property type="entry name" value="AB_hydrolase_fold"/>
</dbReference>
<evidence type="ECO:0000259" key="2">
    <source>
        <dbReference type="Pfam" id="PF12697"/>
    </source>
</evidence>
<dbReference type="SUPFAM" id="SSF53474">
    <property type="entry name" value="alpha/beta-Hydrolases"/>
    <property type="match status" value="1"/>
</dbReference>